<proteinExistence type="predicted"/>
<reference evidence="4" key="1">
    <citation type="journal article" date="2021" name="Nat. Commun.">
        <title>Genetic determinants of endophytism in the Arabidopsis root mycobiome.</title>
        <authorList>
            <person name="Mesny F."/>
            <person name="Miyauchi S."/>
            <person name="Thiergart T."/>
            <person name="Pickel B."/>
            <person name="Atanasova L."/>
            <person name="Karlsson M."/>
            <person name="Huettel B."/>
            <person name="Barry K.W."/>
            <person name="Haridas S."/>
            <person name="Chen C."/>
            <person name="Bauer D."/>
            <person name="Andreopoulos W."/>
            <person name="Pangilinan J."/>
            <person name="LaButti K."/>
            <person name="Riley R."/>
            <person name="Lipzen A."/>
            <person name="Clum A."/>
            <person name="Drula E."/>
            <person name="Henrissat B."/>
            <person name="Kohler A."/>
            <person name="Grigoriev I.V."/>
            <person name="Martin F.M."/>
            <person name="Hacquard S."/>
        </authorList>
    </citation>
    <scope>NUCLEOTIDE SEQUENCE</scope>
    <source>
        <strain evidence="4">MPI-SDFR-AT-0117</strain>
    </source>
</reference>
<organism evidence="4 5">
    <name type="scientific">Plectosphaerella plurivora</name>
    <dbReference type="NCBI Taxonomy" id="936078"/>
    <lineage>
        <taxon>Eukaryota</taxon>
        <taxon>Fungi</taxon>
        <taxon>Dikarya</taxon>
        <taxon>Ascomycota</taxon>
        <taxon>Pezizomycotina</taxon>
        <taxon>Sordariomycetes</taxon>
        <taxon>Hypocreomycetidae</taxon>
        <taxon>Glomerellales</taxon>
        <taxon>Plectosphaerellaceae</taxon>
        <taxon>Plectosphaerella</taxon>
    </lineage>
</organism>
<protein>
    <recommendedName>
        <fullName evidence="3">Stc1 domain-containing protein</fullName>
    </recommendedName>
</protein>
<accession>A0A9P9ACT6</accession>
<dbReference type="AlphaFoldDB" id="A0A9P9ACT6"/>
<evidence type="ECO:0000313" key="4">
    <source>
        <dbReference type="EMBL" id="KAH6688589.1"/>
    </source>
</evidence>
<dbReference type="OrthoDB" id="3514033at2759"/>
<feature type="coiled-coil region" evidence="1">
    <location>
        <begin position="104"/>
        <end position="131"/>
    </location>
</feature>
<evidence type="ECO:0000256" key="1">
    <source>
        <dbReference type="SAM" id="Coils"/>
    </source>
</evidence>
<feature type="domain" description="Stc1" evidence="3">
    <location>
        <begin position="15"/>
        <end position="94"/>
    </location>
</feature>
<dbReference type="InterPro" id="IPR024630">
    <property type="entry name" value="Stc1"/>
</dbReference>
<evidence type="ECO:0000259" key="3">
    <source>
        <dbReference type="Pfam" id="PF12898"/>
    </source>
</evidence>
<dbReference type="Pfam" id="PF12898">
    <property type="entry name" value="Stc1"/>
    <property type="match status" value="1"/>
</dbReference>
<keyword evidence="5" id="KW-1185">Reference proteome</keyword>
<evidence type="ECO:0000313" key="5">
    <source>
        <dbReference type="Proteomes" id="UP000770015"/>
    </source>
</evidence>
<gene>
    <name evidence="4" type="ORF">F5X68DRAFT_275426</name>
</gene>
<dbReference type="EMBL" id="JAGSXJ010000009">
    <property type="protein sequence ID" value="KAH6688589.1"/>
    <property type="molecule type" value="Genomic_DNA"/>
</dbReference>
<feature type="compositionally biased region" description="Polar residues" evidence="2">
    <location>
        <begin position="246"/>
        <end position="258"/>
    </location>
</feature>
<dbReference type="Proteomes" id="UP000770015">
    <property type="component" value="Unassembled WGS sequence"/>
</dbReference>
<feature type="region of interest" description="Disordered" evidence="2">
    <location>
        <begin position="275"/>
        <end position="313"/>
    </location>
</feature>
<sequence>MTPKTGGPIGPVLYRCSLGGEMKPIGAYSDNQKKKVGFGIRKIDPGHSKMVCREHAPTGATSYKCEGYCHRILPLSMFSKNTRRDGEYVCVTCREWLDSEPDSAKAAEKIRAALEEEADEWDKRAEAAKIAKKPGFRGTKTADFSDSGTVADSMYGFLDHLLVDDEDEAISITNLSVGHSQTNDSTTASAMVSSPLVALSSAASNAFQVHTNKPRQPQDEMSSIASNSWYGGGPRRETSKDIVSMPTGNTTSRSTVVSADTTARIPPHLLTKEALTTLENTGKRSIKTESSKEFNTTLPPHLRANSASGKTAQLAPHERGLFLGETDANDFDTSSNKSVSTIKAKGESTPVEVYRDTTNRDTVTIVPEVYRATRLVHRDQQQWLKAQPEGAVDVDSDEDFN</sequence>
<feature type="region of interest" description="Disordered" evidence="2">
    <location>
        <begin position="211"/>
        <end position="258"/>
    </location>
</feature>
<name>A0A9P9ACT6_9PEZI</name>
<evidence type="ECO:0000256" key="2">
    <source>
        <dbReference type="SAM" id="MobiDB-lite"/>
    </source>
</evidence>
<comment type="caution">
    <text evidence="4">The sequence shown here is derived from an EMBL/GenBank/DDBJ whole genome shotgun (WGS) entry which is preliminary data.</text>
</comment>
<keyword evidence="1" id="KW-0175">Coiled coil</keyword>
<feature type="compositionally biased region" description="Polar residues" evidence="2">
    <location>
        <begin position="211"/>
        <end position="229"/>
    </location>
</feature>